<proteinExistence type="predicted"/>
<evidence type="ECO:0000313" key="2">
    <source>
        <dbReference type="Proteomes" id="UP001163846"/>
    </source>
</evidence>
<dbReference type="Proteomes" id="UP001163846">
    <property type="component" value="Unassembled WGS sequence"/>
</dbReference>
<reference evidence="1" key="1">
    <citation type="submission" date="2022-08" db="EMBL/GenBank/DDBJ databases">
        <authorList>
            <consortium name="DOE Joint Genome Institute"/>
            <person name="Min B."/>
            <person name="Riley R."/>
            <person name="Sierra-Patev S."/>
            <person name="Naranjo-Ortiz M."/>
            <person name="Looney B."/>
            <person name="Konkel Z."/>
            <person name="Slot J.C."/>
            <person name="Sakamoto Y."/>
            <person name="Steenwyk J.L."/>
            <person name="Rokas A."/>
            <person name="Carro J."/>
            <person name="Camarero S."/>
            <person name="Ferreira P."/>
            <person name="Molpeceres G."/>
            <person name="Ruiz-Duenas F.J."/>
            <person name="Serrano A."/>
            <person name="Henrissat B."/>
            <person name="Drula E."/>
            <person name="Hughes K.W."/>
            <person name="Mata J.L."/>
            <person name="Ishikawa N.K."/>
            <person name="Vargas-Isla R."/>
            <person name="Ushijima S."/>
            <person name="Smith C.A."/>
            <person name="Ahrendt S."/>
            <person name="Andreopoulos W."/>
            <person name="He G."/>
            <person name="Labutti K."/>
            <person name="Lipzen A."/>
            <person name="Ng V."/>
            <person name="Sandor L."/>
            <person name="Barry K."/>
            <person name="Martinez A.T."/>
            <person name="Xiao Y."/>
            <person name="Gibbons J.G."/>
            <person name="Terashima K."/>
            <person name="Hibbett D.S."/>
            <person name="Grigoriev I.V."/>
        </authorList>
    </citation>
    <scope>NUCLEOTIDE SEQUENCE</scope>
    <source>
        <strain evidence="1">TFB9207</strain>
    </source>
</reference>
<dbReference type="EMBL" id="MU806749">
    <property type="protein sequence ID" value="KAJ3833198.1"/>
    <property type="molecule type" value="Genomic_DNA"/>
</dbReference>
<name>A0AA38NYW9_9AGAR</name>
<evidence type="ECO:0000313" key="1">
    <source>
        <dbReference type="EMBL" id="KAJ3833198.1"/>
    </source>
</evidence>
<accession>A0AA38NYW9</accession>
<gene>
    <name evidence="1" type="ORF">F5878DRAFT_419148</name>
</gene>
<sequence>MSRRARQKVPVLHRRELVVYAPFSPICNCNLQYFIQLSTLVQGCQAYLPSLSLPSLLTVRTLDEFELALDHRFGMALSDQSSGRLYGEYNALRMFLHDLCCLLCRTNYLKSKLLRCARRHRPLESDAQALVVFTNLKLLLDTVVGQIVSLETNWYTFLYRYPHKTEGMLRLLINEARIHPDEHWNRLHYVSFSNFHNLGVGRWLDDRLTDHFVQ</sequence>
<dbReference type="AlphaFoldDB" id="A0AA38NYW9"/>
<organism evidence="1 2">
    <name type="scientific">Lentinula raphanica</name>
    <dbReference type="NCBI Taxonomy" id="153919"/>
    <lineage>
        <taxon>Eukaryota</taxon>
        <taxon>Fungi</taxon>
        <taxon>Dikarya</taxon>
        <taxon>Basidiomycota</taxon>
        <taxon>Agaricomycotina</taxon>
        <taxon>Agaricomycetes</taxon>
        <taxon>Agaricomycetidae</taxon>
        <taxon>Agaricales</taxon>
        <taxon>Marasmiineae</taxon>
        <taxon>Omphalotaceae</taxon>
        <taxon>Lentinula</taxon>
    </lineage>
</organism>
<comment type="caution">
    <text evidence="1">The sequence shown here is derived from an EMBL/GenBank/DDBJ whole genome shotgun (WGS) entry which is preliminary data.</text>
</comment>
<protein>
    <submittedName>
        <fullName evidence="1">Uncharacterized protein</fullName>
    </submittedName>
</protein>
<keyword evidence="2" id="KW-1185">Reference proteome</keyword>